<dbReference type="EMBL" id="MZ501267">
    <property type="protein sequence ID" value="QZA70725.1"/>
    <property type="molecule type" value="Genomic_DNA"/>
</dbReference>
<evidence type="ECO:0000313" key="2">
    <source>
        <dbReference type="Proteomes" id="UP000827517"/>
    </source>
</evidence>
<proteinExistence type="predicted"/>
<name>A0AAE8BR21_9CAUD</name>
<protein>
    <submittedName>
        <fullName evidence="1">Uncharacterized protein</fullName>
    </submittedName>
</protein>
<reference evidence="1" key="1">
    <citation type="submission" date="2021-07" db="EMBL/GenBank/DDBJ databases">
        <authorList>
            <person name="Roth S.J."/>
            <person name="Krukonis G.P."/>
            <person name="Delesalle V.A."/>
        </authorList>
    </citation>
    <scope>NUCLEOTIDE SEQUENCE</scope>
</reference>
<dbReference type="KEGG" id="vg:77944130"/>
<gene>
    <name evidence="1" type="primary">252</name>
    <name evidence="1" type="ORF">AH04_252</name>
</gene>
<evidence type="ECO:0000313" key="1">
    <source>
        <dbReference type="EMBL" id="QZA70725.1"/>
    </source>
</evidence>
<dbReference type="Proteomes" id="UP000827517">
    <property type="component" value="Segment"/>
</dbReference>
<dbReference type="RefSeq" id="YP_010668006.1">
    <property type="nucleotide sequence ID" value="NC_070952.1"/>
</dbReference>
<sequence>MLEFSYDYSVLVISEPDFAPTVKDEVTYFEKLDAWLEKRSADRNLRKVSVTGRYGANTETLLDVDDKNKTSFLKSLDDHLNQFDEVIIITNFEKDMFIDSLANRLTEISKPFTIYGYETRGYEKP</sequence>
<keyword evidence="2" id="KW-1185">Reference proteome</keyword>
<organism evidence="1 2">
    <name type="scientific">Erwinia phage AH04</name>
    <dbReference type="NCBI Taxonomy" id="2869569"/>
    <lineage>
        <taxon>Viruses</taxon>
        <taxon>Duplodnaviria</taxon>
        <taxon>Heunggongvirae</taxon>
        <taxon>Uroviricota</taxon>
        <taxon>Caudoviricetes</taxon>
        <taxon>Chimalliviridae</taxon>
        <taxon>Meadowvirus</taxon>
        <taxon>Meadowvirus AH04</taxon>
    </lineage>
</organism>
<accession>A0AAE8BR21</accession>
<dbReference type="GeneID" id="77944130"/>